<keyword evidence="2" id="KW-1185">Reference proteome</keyword>
<gene>
    <name evidence="1" type="ORF">VA596_39625</name>
</gene>
<sequence>MDVFAQRVRTTWTKRSRGGPAASVRNRVPEAFPWPGEAPLHEVDVDESTGFEPRFKVLDTLDGVTLREAGGSLTVRVELARMSWPRREWRPEPVRLWPGEWLRWQINYRFGSPCACGDQWSYRLETLNLAFGAVPDFAGEPDRRVIERGDLR</sequence>
<dbReference type="EMBL" id="JAYFSI010000013">
    <property type="protein sequence ID" value="MEA5365690.1"/>
    <property type="molecule type" value="Genomic_DNA"/>
</dbReference>
<name>A0ABU5RIQ7_9PSEU</name>
<protein>
    <submittedName>
        <fullName evidence="1">Uncharacterized protein</fullName>
    </submittedName>
</protein>
<dbReference type="Proteomes" id="UP001304298">
    <property type="component" value="Unassembled WGS sequence"/>
</dbReference>
<organism evidence="1 2">
    <name type="scientific">Amycolatopsis heterodermiae</name>
    <dbReference type="NCBI Taxonomy" id="3110235"/>
    <lineage>
        <taxon>Bacteria</taxon>
        <taxon>Bacillati</taxon>
        <taxon>Actinomycetota</taxon>
        <taxon>Actinomycetes</taxon>
        <taxon>Pseudonocardiales</taxon>
        <taxon>Pseudonocardiaceae</taxon>
        <taxon>Amycolatopsis</taxon>
    </lineage>
</organism>
<evidence type="ECO:0000313" key="1">
    <source>
        <dbReference type="EMBL" id="MEA5365690.1"/>
    </source>
</evidence>
<evidence type="ECO:0000313" key="2">
    <source>
        <dbReference type="Proteomes" id="UP001304298"/>
    </source>
</evidence>
<dbReference type="RefSeq" id="WP_323334409.1">
    <property type="nucleotide sequence ID" value="NZ_JAYFSI010000013.1"/>
</dbReference>
<reference evidence="1 2" key="1">
    <citation type="submission" date="2023-12" db="EMBL/GenBank/DDBJ databases">
        <title>Amycolatopsis sp. V23-08.</title>
        <authorList>
            <person name="Somphong A."/>
        </authorList>
    </citation>
    <scope>NUCLEOTIDE SEQUENCE [LARGE SCALE GENOMIC DNA]</scope>
    <source>
        <strain evidence="1 2">V23-08</strain>
    </source>
</reference>
<accession>A0ABU5RIQ7</accession>
<proteinExistence type="predicted"/>
<comment type="caution">
    <text evidence="1">The sequence shown here is derived from an EMBL/GenBank/DDBJ whole genome shotgun (WGS) entry which is preliminary data.</text>
</comment>